<evidence type="ECO:0000256" key="8">
    <source>
        <dbReference type="ARBA" id="ARBA00022777"/>
    </source>
</evidence>
<keyword evidence="10 14" id="KW-0460">Magnesium</keyword>
<dbReference type="InterPro" id="IPR008279">
    <property type="entry name" value="PEP-util_enz_mobile_dom"/>
</dbReference>
<proteinExistence type="inferred from homology"/>
<dbReference type="InterPro" id="IPR002192">
    <property type="entry name" value="PPDK_AMP/ATP-bd"/>
</dbReference>
<dbReference type="GO" id="GO:0016301">
    <property type="term" value="F:kinase activity"/>
    <property type="evidence" value="ECO:0007669"/>
    <property type="project" value="UniProtKB-UniRule"/>
</dbReference>
<feature type="binding site" evidence="14">
    <location>
        <position position="743"/>
    </location>
    <ligand>
        <name>Mg(2+)</name>
        <dbReference type="ChEBI" id="CHEBI:18420"/>
    </ligand>
</feature>
<feature type="domain" description="Pyruvate phosphate dikinase AMP/ATP-binding" evidence="16">
    <location>
        <begin position="17"/>
        <end position="295"/>
    </location>
</feature>
<evidence type="ECO:0000313" key="19">
    <source>
        <dbReference type="Proteomes" id="UP000052013"/>
    </source>
</evidence>
<evidence type="ECO:0000313" key="18">
    <source>
        <dbReference type="EMBL" id="KRL68599.1"/>
    </source>
</evidence>
<evidence type="ECO:0000259" key="17">
    <source>
        <dbReference type="Pfam" id="PF02896"/>
    </source>
</evidence>
<dbReference type="Gene3D" id="1.20.80.30">
    <property type="match status" value="1"/>
</dbReference>
<dbReference type="InterPro" id="IPR000121">
    <property type="entry name" value="PEP_util_C"/>
</dbReference>
<keyword evidence="6 14" id="KW-0479">Metal-binding</keyword>
<dbReference type="NCBIfam" id="TIGR01828">
    <property type="entry name" value="pyru_phos_dikin"/>
    <property type="match status" value="1"/>
</dbReference>
<evidence type="ECO:0000256" key="9">
    <source>
        <dbReference type="ARBA" id="ARBA00022840"/>
    </source>
</evidence>
<dbReference type="PATRIC" id="fig|1423739.3.peg.2513"/>
<keyword evidence="18" id="KW-0670">Pyruvate</keyword>
<evidence type="ECO:0000256" key="13">
    <source>
        <dbReference type="PIRSR" id="PIRSR000853-2"/>
    </source>
</evidence>
<dbReference type="PROSITE" id="PS00742">
    <property type="entry name" value="PEP_ENZYMES_2"/>
    <property type="match status" value="1"/>
</dbReference>
<evidence type="ECO:0000256" key="7">
    <source>
        <dbReference type="ARBA" id="ARBA00022741"/>
    </source>
</evidence>
<dbReference type="InterPro" id="IPR036637">
    <property type="entry name" value="Phosphohistidine_dom_sf"/>
</dbReference>
<dbReference type="GO" id="GO:0050242">
    <property type="term" value="F:pyruvate, phosphate dikinase activity"/>
    <property type="evidence" value="ECO:0007669"/>
    <property type="project" value="UniProtKB-UniRule"/>
</dbReference>
<dbReference type="SUPFAM" id="SSF52009">
    <property type="entry name" value="Phosphohistidine domain"/>
    <property type="match status" value="1"/>
</dbReference>
<dbReference type="GO" id="GO:0046872">
    <property type="term" value="F:metal ion binding"/>
    <property type="evidence" value="ECO:0007669"/>
    <property type="project" value="UniProtKB-UniRule"/>
</dbReference>
<feature type="binding site" evidence="13">
    <location>
        <position position="616"/>
    </location>
    <ligand>
        <name>substrate</name>
    </ligand>
</feature>
<organism evidence="18 19">
    <name type="scientific">Lentilactobacillus diolivorans DSM 14421</name>
    <dbReference type="NCBI Taxonomy" id="1423739"/>
    <lineage>
        <taxon>Bacteria</taxon>
        <taxon>Bacillati</taxon>
        <taxon>Bacillota</taxon>
        <taxon>Bacilli</taxon>
        <taxon>Lactobacillales</taxon>
        <taxon>Lactobacillaceae</taxon>
        <taxon>Lentilactobacillus</taxon>
    </lineage>
</organism>
<dbReference type="Gene3D" id="3.30.1490.20">
    <property type="entry name" value="ATP-grasp fold, A domain"/>
    <property type="match status" value="1"/>
</dbReference>
<dbReference type="InterPro" id="IPR023151">
    <property type="entry name" value="PEP_util_CS"/>
</dbReference>
<dbReference type="SUPFAM" id="SSF56059">
    <property type="entry name" value="Glutathione synthetase ATP-binding domain-like"/>
    <property type="match status" value="1"/>
</dbReference>
<feature type="domain" description="Pyruvate phosphate dikinase AMP/ATP-binding" evidence="16">
    <location>
        <begin position="303"/>
        <end position="352"/>
    </location>
</feature>
<dbReference type="Gene3D" id="3.20.20.60">
    <property type="entry name" value="Phosphoenolpyruvate-binding domains"/>
    <property type="match status" value="1"/>
</dbReference>
<dbReference type="PROSITE" id="PS00370">
    <property type="entry name" value="PEP_ENZYMES_PHOS_SITE"/>
    <property type="match status" value="1"/>
</dbReference>
<dbReference type="AlphaFoldDB" id="A0A0R1SH32"/>
<comment type="catalytic activity">
    <reaction evidence="11">
        <text>pyruvate + phosphate + ATP = phosphoenolpyruvate + AMP + diphosphate + H(+)</text>
        <dbReference type="Rhea" id="RHEA:10756"/>
        <dbReference type="ChEBI" id="CHEBI:15361"/>
        <dbReference type="ChEBI" id="CHEBI:15378"/>
        <dbReference type="ChEBI" id="CHEBI:30616"/>
        <dbReference type="ChEBI" id="CHEBI:33019"/>
        <dbReference type="ChEBI" id="CHEBI:43474"/>
        <dbReference type="ChEBI" id="CHEBI:58702"/>
        <dbReference type="ChEBI" id="CHEBI:456215"/>
        <dbReference type="EC" id="2.7.9.1"/>
    </reaction>
</comment>
<dbReference type="Pfam" id="PF01326">
    <property type="entry name" value="PPDK_N"/>
    <property type="match status" value="2"/>
</dbReference>
<comment type="caution">
    <text evidence="18">The sequence shown here is derived from an EMBL/GenBank/DDBJ whole genome shotgun (WGS) entry which is preliminary data.</text>
</comment>
<feature type="binding site" evidence="14">
    <location>
        <position position="767"/>
    </location>
    <ligand>
        <name>Mg(2+)</name>
        <dbReference type="ChEBI" id="CHEBI:18420"/>
    </ligand>
</feature>
<evidence type="ECO:0000256" key="3">
    <source>
        <dbReference type="ARBA" id="ARBA00011994"/>
    </source>
</evidence>
<dbReference type="GO" id="GO:0005524">
    <property type="term" value="F:ATP binding"/>
    <property type="evidence" value="ECO:0007669"/>
    <property type="project" value="UniProtKB-UniRule"/>
</dbReference>
<feature type="binding site" evidence="13">
    <location>
        <position position="767"/>
    </location>
    <ligand>
        <name>substrate</name>
    </ligand>
</feature>
<feature type="binding site" evidence="13">
    <location>
        <position position="764"/>
    </location>
    <ligand>
        <name>substrate</name>
    </ligand>
</feature>
<dbReference type="Pfam" id="PF00391">
    <property type="entry name" value="PEP-utilizers"/>
    <property type="match status" value="1"/>
</dbReference>
<dbReference type="InterPro" id="IPR015813">
    <property type="entry name" value="Pyrv/PenolPyrv_kinase-like_dom"/>
</dbReference>
<dbReference type="InterPro" id="IPR040442">
    <property type="entry name" value="Pyrv_kinase-like_dom_sf"/>
</dbReference>
<dbReference type="Proteomes" id="UP000052013">
    <property type="component" value="Unassembled WGS sequence"/>
</dbReference>
<feature type="binding site" evidence="13">
    <location>
        <position position="765"/>
    </location>
    <ligand>
        <name>substrate</name>
    </ligand>
</feature>
<dbReference type="EC" id="2.7.9.1" evidence="3 11"/>
<sequence>MQYIYTFKEGNKDMRRLLGGKGANLAQMTNLGLPVPSGFTISTEACNAFYKNHNQLNNETLAQLKTALDQLSQNVGKSFNSLSKPLLVSVRSGAAISMPGMMDTILNIGLNDQTVVALAKITANERFAYDSYRRLLAMYGNVVEGISEATFDTVIEDMKHQNHYQSDLDLTTNDLKQIVSEFKKVYINKLHHEFPQNPTEQLLAAINSVFESWNNHRAEVYRRENNIPSDLGTAVNVQMMVFGNAGKDSGTGVAFTRDPATGKKHLFGEYLLNAQGEDVVAGIRTPQPISTLKEAMPHLYAQFEAIAAKLEFYYRDMQDLEFTIENGKLYMLQARDGKRTPTAAVKIAVDMVYEDLISKQEALMRIKPESVQSILYPEFDEKDLANHDFVASGLPASPGAATGQIYFTAEAAKAAHDEKQQTVILVRQDTSPEDIEGMVVSEGIVTSRGGMTSHAAVVARGMGTPAIVGVNELQVDYQKRSATISGHQLHEGDWLSVDGTQGHIYIGQIKTADTVVNENLSTLLGWAKQESHLGVYANADTPADFSQALRFGADGIGLTRTEHMFFKPERLLEMRRLIIAENAEARQLPLKRLLKMQQGDFYELYKLSAGRSVTIRLLDPPLHEFLPHDEKEIRKVAKQLDVTPTYLEQRVDSLKELNPMLGHRGDRLAVTFPDIYQMQVDAIIGAALQLLDENVIIEPHIMIPLTALKSEMSWVKDLVVNRIEQLLVNKNVRLEYTVGTMMEMPRACLTADEIAEVSDFFSFGTNDLTQLTFGYSRDDVGSFMPEYIKQGILPADPFQTVDVDGVGQLMKMAVEKGRSIKPQLPIGVCGEIGGDPKSIEFFEQIDVSYVSCSPFRVPIARLAAAQASLRNNRVVSQTVSVKSVN</sequence>
<dbReference type="InterPro" id="IPR010121">
    <property type="entry name" value="Pyruvate_phosphate_dikinase"/>
</dbReference>
<dbReference type="PANTHER" id="PTHR22931">
    <property type="entry name" value="PHOSPHOENOLPYRUVATE DIKINASE-RELATED"/>
    <property type="match status" value="1"/>
</dbReference>
<evidence type="ECO:0000256" key="4">
    <source>
        <dbReference type="ARBA" id="ARBA00020138"/>
    </source>
</evidence>
<evidence type="ECO:0000256" key="11">
    <source>
        <dbReference type="PIRNR" id="PIRNR000853"/>
    </source>
</evidence>
<evidence type="ECO:0000259" key="16">
    <source>
        <dbReference type="Pfam" id="PF01326"/>
    </source>
</evidence>
<dbReference type="Gene3D" id="1.10.189.10">
    <property type="entry name" value="Pyruvate Phosphate Dikinase, domain 2"/>
    <property type="match status" value="1"/>
</dbReference>
<evidence type="ECO:0000256" key="1">
    <source>
        <dbReference type="ARBA" id="ARBA00001946"/>
    </source>
</evidence>
<dbReference type="InterPro" id="IPR013815">
    <property type="entry name" value="ATP_grasp_subdomain_1"/>
</dbReference>
<keyword evidence="9" id="KW-0067">ATP-binding</keyword>
<evidence type="ECO:0000256" key="12">
    <source>
        <dbReference type="PIRSR" id="PIRSR000853-1"/>
    </source>
</evidence>
<dbReference type="Gene3D" id="3.30.470.20">
    <property type="entry name" value="ATP-grasp fold, B domain"/>
    <property type="match status" value="1"/>
</dbReference>
<feature type="binding site" evidence="13">
    <location>
        <position position="560"/>
    </location>
    <ligand>
        <name>substrate</name>
    </ligand>
</feature>
<dbReference type="Gene3D" id="3.50.30.10">
    <property type="entry name" value="Phosphohistidine domain"/>
    <property type="match status" value="1"/>
</dbReference>
<gene>
    <name evidence="18" type="ORF">FC85_GL002417</name>
</gene>
<reference evidence="18 19" key="1">
    <citation type="journal article" date="2015" name="Genome Announc.">
        <title>Expanding the biotechnology potential of lactobacilli through comparative genomics of 213 strains and associated genera.</title>
        <authorList>
            <person name="Sun Z."/>
            <person name="Harris H.M."/>
            <person name="McCann A."/>
            <person name="Guo C."/>
            <person name="Argimon S."/>
            <person name="Zhang W."/>
            <person name="Yang X."/>
            <person name="Jeffery I.B."/>
            <person name="Cooney J.C."/>
            <person name="Kagawa T.F."/>
            <person name="Liu W."/>
            <person name="Song Y."/>
            <person name="Salvetti E."/>
            <person name="Wrobel A."/>
            <person name="Rasinkangas P."/>
            <person name="Parkhill J."/>
            <person name="Rea M.C."/>
            <person name="O'Sullivan O."/>
            <person name="Ritari J."/>
            <person name="Douillard F.P."/>
            <person name="Paul Ross R."/>
            <person name="Yang R."/>
            <person name="Briner A.E."/>
            <person name="Felis G.E."/>
            <person name="de Vos W.M."/>
            <person name="Barrangou R."/>
            <person name="Klaenhammer T.R."/>
            <person name="Caufield P.W."/>
            <person name="Cui Y."/>
            <person name="Zhang H."/>
            <person name="O'Toole P.W."/>
        </authorList>
    </citation>
    <scope>NUCLEOTIDE SEQUENCE [LARGE SCALE GENOMIC DNA]</scope>
    <source>
        <strain evidence="18 19">DSM 14421</strain>
    </source>
</reference>
<feature type="binding site" evidence="13">
    <location>
        <position position="766"/>
    </location>
    <ligand>
        <name>substrate</name>
    </ligand>
</feature>
<dbReference type="SUPFAM" id="SSF51621">
    <property type="entry name" value="Phosphoenolpyruvate/pyruvate domain"/>
    <property type="match status" value="1"/>
</dbReference>
<dbReference type="PANTHER" id="PTHR22931:SF9">
    <property type="entry name" value="PYRUVATE, PHOSPHATE DIKINASE 1, CHLOROPLASTIC"/>
    <property type="match status" value="1"/>
</dbReference>
<evidence type="ECO:0000256" key="5">
    <source>
        <dbReference type="ARBA" id="ARBA00022679"/>
    </source>
</evidence>
<comment type="similarity">
    <text evidence="2 11">Belongs to the PEP-utilizing enzyme family.</text>
</comment>
<evidence type="ECO:0000256" key="6">
    <source>
        <dbReference type="ARBA" id="ARBA00022723"/>
    </source>
</evidence>
<dbReference type="Pfam" id="PF02896">
    <property type="entry name" value="PEP-utilizers_C"/>
    <property type="match status" value="1"/>
</dbReference>
<feature type="binding site" evidence="13">
    <location>
        <position position="743"/>
    </location>
    <ligand>
        <name>substrate</name>
    </ligand>
</feature>
<feature type="domain" description="PEP-utilising enzyme mobile" evidence="15">
    <location>
        <begin position="421"/>
        <end position="502"/>
    </location>
</feature>
<dbReference type="PIRSF" id="PIRSF000853">
    <property type="entry name" value="PPDK"/>
    <property type="match status" value="1"/>
</dbReference>
<feature type="active site" description="Tele-phosphohistidine intermediate" evidence="12">
    <location>
        <position position="454"/>
    </location>
</feature>
<comment type="cofactor">
    <cofactor evidence="1 11 14">
        <name>Mg(2+)</name>
        <dbReference type="ChEBI" id="CHEBI:18420"/>
    </cofactor>
</comment>
<dbReference type="NCBIfam" id="NF004531">
    <property type="entry name" value="PRK05878.1"/>
    <property type="match status" value="1"/>
</dbReference>
<dbReference type="RefSeq" id="WP_057864035.1">
    <property type="nucleotide sequence ID" value="NZ_AZEY01000023.1"/>
</dbReference>
<evidence type="ECO:0000259" key="15">
    <source>
        <dbReference type="Pfam" id="PF00391"/>
    </source>
</evidence>
<evidence type="ECO:0000256" key="10">
    <source>
        <dbReference type="ARBA" id="ARBA00022842"/>
    </source>
</evidence>
<evidence type="ECO:0000256" key="14">
    <source>
        <dbReference type="PIRSR" id="PIRSR000853-3"/>
    </source>
</evidence>
<name>A0A0R1SH32_9LACO</name>
<accession>A0A0R1SH32</accession>
<dbReference type="EMBL" id="AZEY01000023">
    <property type="protein sequence ID" value="KRL68599.1"/>
    <property type="molecule type" value="Genomic_DNA"/>
</dbReference>
<keyword evidence="8 18" id="KW-0418">Kinase</keyword>
<keyword evidence="7" id="KW-0547">Nucleotide-binding</keyword>
<dbReference type="STRING" id="1423739.FC85_GL002417"/>
<keyword evidence="5" id="KW-0808">Transferase</keyword>
<dbReference type="InterPro" id="IPR018274">
    <property type="entry name" value="PEP_util_AS"/>
</dbReference>
<feature type="domain" description="PEP-utilising enzyme C-terminal" evidence="17">
    <location>
        <begin position="519"/>
        <end position="867"/>
    </location>
</feature>
<evidence type="ECO:0000256" key="2">
    <source>
        <dbReference type="ARBA" id="ARBA00007837"/>
    </source>
</evidence>
<protein>
    <recommendedName>
        <fullName evidence="4 11">Pyruvate, phosphate dikinase</fullName>
        <ecNumber evidence="3 11">2.7.9.1</ecNumber>
    </recommendedName>
</protein>
<feature type="active site" description="Proton donor" evidence="12">
    <location>
        <position position="829"/>
    </location>
</feature>